<dbReference type="OrthoDB" id="4428041at2"/>
<feature type="region of interest" description="Disordered" evidence="1">
    <location>
        <begin position="80"/>
        <end position="103"/>
    </location>
</feature>
<name>A0A243Q767_9ACTN</name>
<dbReference type="AlphaFoldDB" id="A0A243Q767"/>
<dbReference type="Pfam" id="PF02467">
    <property type="entry name" value="Whib"/>
    <property type="match status" value="1"/>
</dbReference>
<dbReference type="Proteomes" id="UP000194632">
    <property type="component" value="Unassembled WGS sequence"/>
</dbReference>
<accession>A0A243Q767</accession>
<comment type="caution">
    <text evidence="3">The sequence shown here is derived from an EMBL/GenBank/DDBJ whole genome shotgun (WGS) entry which is preliminary data.</text>
</comment>
<keyword evidence="4" id="KW-1185">Reference proteome</keyword>
<gene>
    <name evidence="3" type="ORF">CA982_17835</name>
</gene>
<dbReference type="STRING" id="417102.CA982_17835"/>
<dbReference type="RefSeq" id="WP_086536614.1">
    <property type="nucleotide sequence ID" value="NZ_NGFO01000022.1"/>
</dbReference>
<protein>
    <submittedName>
        <fullName evidence="3">Transcriptional regulator</fullName>
    </submittedName>
</protein>
<dbReference type="EMBL" id="NGFO01000022">
    <property type="protein sequence ID" value="OUC77286.1"/>
    <property type="molecule type" value="Genomic_DNA"/>
</dbReference>
<evidence type="ECO:0000313" key="3">
    <source>
        <dbReference type="EMBL" id="OUC77286.1"/>
    </source>
</evidence>
<evidence type="ECO:0000313" key="4">
    <source>
        <dbReference type="Proteomes" id="UP000194632"/>
    </source>
</evidence>
<sequence>MRGQTRREAGPIALLAEILRGTDSLTGAACIGSPELFDPRDPREDSDAAEYRHRAAAQLCARCPVFDACLAWSDSRSDQAHAVTAGRIPRAPGRPPKGGETAA</sequence>
<organism evidence="3 4">
    <name type="scientific">Gordonia lacunae</name>
    <dbReference type="NCBI Taxonomy" id="417102"/>
    <lineage>
        <taxon>Bacteria</taxon>
        <taxon>Bacillati</taxon>
        <taxon>Actinomycetota</taxon>
        <taxon>Actinomycetes</taxon>
        <taxon>Mycobacteriales</taxon>
        <taxon>Gordoniaceae</taxon>
        <taxon>Gordonia</taxon>
    </lineage>
</organism>
<feature type="domain" description="4Fe-4S Wbl-type" evidence="2">
    <location>
        <begin position="29"/>
        <end position="94"/>
    </location>
</feature>
<evidence type="ECO:0000259" key="2">
    <source>
        <dbReference type="PROSITE" id="PS51674"/>
    </source>
</evidence>
<evidence type="ECO:0000256" key="1">
    <source>
        <dbReference type="SAM" id="MobiDB-lite"/>
    </source>
</evidence>
<reference evidence="3 4" key="1">
    <citation type="submission" date="2017-05" db="EMBL/GenBank/DDBJ databases">
        <title>Biotechnological potential of actinobacteria isolated from South African environments.</title>
        <authorList>
            <person name="Le Roes-Hill M."/>
            <person name="Prins A."/>
            <person name="Durrell K.A."/>
        </authorList>
    </citation>
    <scope>NUCLEOTIDE SEQUENCE [LARGE SCALE GENOMIC DNA]</scope>
    <source>
        <strain evidence="3">BS2</strain>
    </source>
</reference>
<dbReference type="InterPro" id="IPR034768">
    <property type="entry name" value="4FE4S_WBL"/>
</dbReference>
<proteinExistence type="predicted"/>
<dbReference type="PROSITE" id="PS51674">
    <property type="entry name" value="4FE4S_WBL"/>
    <property type="match status" value="1"/>
</dbReference>